<sequence length="245" mass="26479">MRYFVQDISWMDWVAFAQTAIVAAVVMTLGLLTGRTGRFDKSVTRKVLHIGMGGTYMLYWPLYSEAWYARYLCAAVPYLATVIFALVGLGILRFEPLVRAATRSGSRQELLTGPLLYGIVHVLATVVFWISSPSGVAALAVLCFGDGAAELAGRRWGRTGLWYNPRKTWAGSLACLIAGTMGAIAYTFLFSKLGLYDRPVGVWDLAAGCALSATAAAVAESLPLEGDNLMVPLAAVVTAVWFFGF</sequence>
<evidence type="ECO:0008006" key="3">
    <source>
        <dbReference type="Google" id="ProtNLM"/>
    </source>
</evidence>
<evidence type="ECO:0000313" key="2">
    <source>
        <dbReference type="Proteomes" id="UP000722791"/>
    </source>
</evidence>
<accession>A0A8J4C8K2</accession>
<protein>
    <recommendedName>
        <fullName evidence="3">Phosphatidate cytidylyltransferase</fullName>
    </recommendedName>
</protein>
<gene>
    <name evidence="1" type="ORF">Vretimale_6612</name>
</gene>
<dbReference type="PANTHER" id="PTHR31303">
    <property type="entry name" value="CTP-DEPENDENT DIACYLGLYCEROL KINASE 1"/>
    <property type="match status" value="1"/>
</dbReference>
<dbReference type="AlphaFoldDB" id="A0A8J4C8K2"/>
<dbReference type="InterPro" id="IPR037997">
    <property type="entry name" value="Dgk1-like"/>
</dbReference>
<dbReference type="PANTHER" id="PTHR31303:SF1">
    <property type="entry name" value="CTP-DEPENDENT DIACYLGLYCEROL KINASE 1"/>
    <property type="match status" value="1"/>
</dbReference>
<dbReference type="EMBL" id="BNCQ01000010">
    <property type="protein sequence ID" value="GIM01828.1"/>
    <property type="molecule type" value="Genomic_DNA"/>
</dbReference>
<proteinExistence type="predicted"/>
<name>A0A8J4C8K2_9CHLO</name>
<dbReference type="Proteomes" id="UP000722791">
    <property type="component" value="Unassembled WGS sequence"/>
</dbReference>
<comment type="caution">
    <text evidence="1">The sequence shown here is derived from an EMBL/GenBank/DDBJ whole genome shotgun (WGS) entry which is preliminary data.</text>
</comment>
<organism evidence="1 2">
    <name type="scientific">Volvox reticuliferus</name>
    <dbReference type="NCBI Taxonomy" id="1737510"/>
    <lineage>
        <taxon>Eukaryota</taxon>
        <taxon>Viridiplantae</taxon>
        <taxon>Chlorophyta</taxon>
        <taxon>core chlorophytes</taxon>
        <taxon>Chlorophyceae</taxon>
        <taxon>CS clade</taxon>
        <taxon>Chlamydomonadales</taxon>
        <taxon>Volvocaceae</taxon>
        <taxon>Volvox</taxon>
    </lineage>
</organism>
<dbReference type="GO" id="GO:0004143">
    <property type="term" value="F:ATP-dependent diacylglycerol kinase activity"/>
    <property type="evidence" value="ECO:0007669"/>
    <property type="project" value="InterPro"/>
</dbReference>
<evidence type="ECO:0000313" key="1">
    <source>
        <dbReference type="EMBL" id="GIM01828.1"/>
    </source>
</evidence>
<dbReference type="OrthoDB" id="5673at2759"/>
<reference evidence="1" key="1">
    <citation type="journal article" date="2021" name="Proc. Natl. Acad. Sci. U.S.A.">
        <title>Three genomes in the algal genus Volvox reveal the fate of a haploid sex-determining region after a transition to homothallism.</title>
        <authorList>
            <person name="Yamamoto K."/>
            <person name="Hamaji T."/>
            <person name="Kawai-Toyooka H."/>
            <person name="Matsuzaki R."/>
            <person name="Takahashi F."/>
            <person name="Nishimura Y."/>
            <person name="Kawachi M."/>
            <person name="Noguchi H."/>
            <person name="Minakuchi Y."/>
            <person name="Umen J.G."/>
            <person name="Toyoda A."/>
            <person name="Nozaki H."/>
        </authorList>
    </citation>
    <scope>NUCLEOTIDE SEQUENCE</scope>
    <source>
        <strain evidence="1">NIES-3785</strain>
    </source>
</reference>